<name>A0AA39HHY1_9BILA</name>
<evidence type="ECO:0000313" key="2">
    <source>
        <dbReference type="EMBL" id="KAK0405780.1"/>
    </source>
</evidence>
<dbReference type="Pfam" id="PF00646">
    <property type="entry name" value="F-box"/>
    <property type="match status" value="1"/>
</dbReference>
<feature type="domain" description="F-box" evidence="1">
    <location>
        <begin position="12"/>
        <end position="60"/>
    </location>
</feature>
<dbReference type="PROSITE" id="PS50181">
    <property type="entry name" value="FBOX"/>
    <property type="match status" value="1"/>
</dbReference>
<dbReference type="InterPro" id="IPR036047">
    <property type="entry name" value="F-box-like_dom_sf"/>
</dbReference>
<evidence type="ECO:0000259" key="1">
    <source>
        <dbReference type="PROSITE" id="PS50181"/>
    </source>
</evidence>
<dbReference type="SMART" id="SM00256">
    <property type="entry name" value="FBOX"/>
    <property type="match status" value="1"/>
</dbReference>
<organism evidence="2 3">
    <name type="scientific">Steinernema hermaphroditum</name>
    <dbReference type="NCBI Taxonomy" id="289476"/>
    <lineage>
        <taxon>Eukaryota</taxon>
        <taxon>Metazoa</taxon>
        <taxon>Ecdysozoa</taxon>
        <taxon>Nematoda</taxon>
        <taxon>Chromadorea</taxon>
        <taxon>Rhabditida</taxon>
        <taxon>Tylenchina</taxon>
        <taxon>Panagrolaimomorpha</taxon>
        <taxon>Strongyloidoidea</taxon>
        <taxon>Steinernematidae</taxon>
        <taxon>Steinernema</taxon>
    </lineage>
</organism>
<dbReference type="Gene3D" id="1.20.1280.50">
    <property type="match status" value="1"/>
</dbReference>
<accession>A0AA39HHY1</accession>
<gene>
    <name evidence="2" type="ORF">QR680_018190</name>
</gene>
<dbReference type="CDD" id="cd09917">
    <property type="entry name" value="F-box_SF"/>
    <property type="match status" value="1"/>
</dbReference>
<reference evidence="2" key="1">
    <citation type="submission" date="2023-06" db="EMBL/GenBank/DDBJ databases">
        <title>Genomic analysis of the entomopathogenic nematode Steinernema hermaphroditum.</title>
        <authorList>
            <person name="Schwarz E.M."/>
            <person name="Heppert J.K."/>
            <person name="Baniya A."/>
            <person name="Schwartz H.T."/>
            <person name="Tan C.-H."/>
            <person name="Antoshechkin I."/>
            <person name="Sternberg P.W."/>
            <person name="Goodrich-Blair H."/>
            <person name="Dillman A.R."/>
        </authorList>
    </citation>
    <scope>NUCLEOTIDE SEQUENCE</scope>
    <source>
        <strain evidence="2">PS9179</strain>
        <tissue evidence="2">Whole animal</tissue>
    </source>
</reference>
<proteinExistence type="predicted"/>
<dbReference type="EMBL" id="JAUCMV010000004">
    <property type="protein sequence ID" value="KAK0405780.1"/>
    <property type="molecule type" value="Genomic_DNA"/>
</dbReference>
<evidence type="ECO:0000313" key="3">
    <source>
        <dbReference type="Proteomes" id="UP001175271"/>
    </source>
</evidence>
<dbReference type="SUPFAM" id="SSF81383">
    <property type="entry name" value="F-box domain"/>
    <property type="match status" value="1"/>
</dbReference>
<dbReference type="AlphaFoldDB" id="A0AA39HHY1"/>
<keyword evidence="3" id="KW-1185">Reference proteome</keyword>
<protein>
    <recommendedName>
        <fullName evidence="1">F-box domain-containing protein</fullName>
    </recommendedName>
</protein>
<sequence>MKAIKLFAKRPKFDFEELPPELRLLILSQLDAKERSNCRLVNRQFKEYIRALTNDLFIQINGGRYRYKYNGAHLLTGSYITVPLNEVLRNSDSFSSAELWARKVEQRARKLNPKRATCPKVPPLLRICYEDLFIVLYNVYANPNVSKRLMAQSFFSLEDADLETADATVMRAILSRAVKSRNLTRLKLRVCVVQNDSFIDTVVDVILANRSLEKFEFSSGNSYWDELTPSHVHILVDAFFSQDGRPTKFEIVLPGMEKQNFEEFVDVLLDDYAPFTIYSPLKKHRHRIQLMLPENRVLTIENNDARKEGKLTLVSDRCQNTPAE</sequence>
<comment type="caution">
    <text evidence="2">The sequence shown here is derived from an EMBL/GenBank/DDBJ whole genome shotgun (WGS) entry which is preliminary data.</text>
</comment>
<dbReference type="InterPro" id="IPR001810">
    <property type="entry name" value="F-box_dom"/>
</dbReference>
<dbReference type="Proteomes" id="UP001175271">
    <property type="component" value="Unassembled WGS sequence"/>
</dbReference>